<accession>A0A8H3I5D1</accession>
<sequence length="206" mass="23290">MASVPNGLSVVDYREQLSRYKDAEIAKNEMISDLIDNLEKARVECRQTTLDLESERVGRRRLQDRVEELETLTHLQNDRSFAVVLIDADADDYIFETIQFQQKFLNRNEAGGRDAADELQARVKDYLKTIQIAVDTTEIIVRAFADVKSLHGACIRNGKMNNGASLSLFVHGFNQRQGLFDFVDVGSGKESADNKIRGTYDPDSQL</sequence>
<feature type="domain" description="DUF7923" evidence="2">
    <location>
        <begin position="76"/>
        <end position="200"/>
    </location>
</feature>
<evidence type="ECO:0000256" key="1">
    <source>
        <dbReference type="SAM" id="Coils"/>
    </source>
</evidence>
<evidence type="ECO:0000259" key="2">
    <source>
        <dbReference type="Pfam" id="PF25540"/>
    </source>
</evidence>
<dbReference type="OrthoDB" id="2270193at2759"/>
<keyword evidence="1" id="KW-0175">Coiled coil</keyword>
<protein>
    <recommendedName>
        <fullName evidence="2">DUF7923 domain-containing protein</fullName>
    </recommendedName>
</protein>
<comment type="caution">
    <text evidence="3">The sequence shown here is derived from an EMBL/GenBank/DDBJ whole genome shotgun (WGS) entry which is preliminary data.</text>
</comment>
<dbReference type="AlphaFoldDB" id="A0A8H3I5D1"/>
<organism evidence="3 4">
    <name type="scientific">Imshaugia aleurites</name>
    <dbReference type="NCBI Taxonomy" id="172621"/>
    <lineage>
        <taxon>Eukaryota</taxon>
        <taxon>Fungi</taxon>
        <taxon>Dikarya</taxon>
        <taxon>Ascomycota</taxon>
        <taxon>Pezizomycotina</taxon>
        <taxon>Lecanoromycetes</taxon>
        <taxon>OSLEUM clade</taxon>
        <taxon>Lecanoromycetidae</taxon>
        <taxon>Lecanorales</taxon>
        <taxon>Lecanorineae</taxon>
        <taxon>Parmeliaceae</taxon>
        <taxon>Imshaugia</taxon>
    </lineage>
</organism>
<keyword evidence="4" id="KW-1185">Reference proteome</keyword>
<dbReference type="PANTHER" id="PTHR37543">
    <property type="entry name" value="CCCH ZINC FINGER DNA BINDING PROTEIN (AFU_ORTHOLOGUE AFUA_5G12760)"/>
    <property type="match status" value="1"/>
</dbReference>
<dbReference type="Pfam" id="PF25540">
    <property type="entry name" value="DUF7923"/>
    <property type="match status" value="1"/>
</dbReference>
<dbReference type="Proteomes" id="UP000664534">
    <property type="component" value="Unassembled WGS sequence"/>
</dbReference>
<proteinExistence type="predicted"/>
<feature type="coiled-coil region" evidence="1">
    <location>
        <begin position="35"/>
        <end position="72"/>
    </location>
</feature>
<name>A0A8H3I5D1_9LECA</name>
<gene>
    <name evidence="3" type="ORF">IMSHALPRED_002637</name>
</gene>
<evidence type="ECO:0000313" key="4">
    <source>
        <dbReference type="Proteomes" id="UP000664534"/>
    </source>
</evidence>
<dbReference type="PANTHER" id="PTHR37543:SF1">
    <property type="entry name" value="CCCH ZINC FINGER DNA BINDING PROTEIN (AFU_ORTHOLOGUE AFUA_5G12760)"/>
    <property type="match status" value="1"/>
</dbReference>
<dbReference type="EMBL" id="CAJPDT010000015">
    <property type="protein sequence ID" value="CAF9915547.1"/>
    <property type="molecule type" value="Genomic_DNA"/>
</dbReference>
<reference evidence="3" key="1">
    <citation type="submission" date="2021-03" db="EMBL/GenBank/DDBJ databases">
        <authorList>
            <person name="Tagirdzhanova G."/>
        </authorList>
    </citation>
    <scope>NUCLEOTIDE SEQUENCE</scope>
</reference>
<dbReference type="InterPro" id="IPR057683">
    <property type="entry name" value="DUF7923"/>
</dbReference>
<evidence type="ECO:0000313" key="3">
    <source>
        <dbReference type="EMBL" id="CAF9915547.1"/>
    </source>
</evidence>